<reference evidence="1 2" key="1">
    <citation type="submission" date="2020-04" db="EMBL/GenBank/DDBJ databases">
        <title>Plant Genome Project.</title>
        <authorList>
            <person name="Zhang R.-G."/>
        </authorList>
    </citation>
    <scope>NUCLEOTIDE SEQUENCE [LARGE SCALE GENOMIC DNA]</scope>
    <source>
        <strain evidence="1">YNK0</strain>
        <tissue evidence="1">Leaf</tissue>
    </source>
</reference>
<protein>
    <submittedName>
        <fullName evidence="1">Uncharacterized protein</fullName>
    </submittedName>
</protein>
<keyword evidence="2" id="KW-1185">Reference proteome</keyword>
<dbReference type="AlphaFoldDB" id="A0A835DRL4"/>
<comment type="caution">
    <text evidence="1">The sequence shown here is derived from an EMBL/GenBank/DDBJ whole genome shotgun (WGS) entry which is preliminary data.</text>
</comment>
<gene>
    <name evidence="1" type="ORF">HHK36_002456</name>
</gene>
<organism evidence="1 2">
    <name type="scientific">Tetracentron sinense</name>
    <name type="common">Spur-leaf</name>
    <dbReference type="NCBI Taxonomy" id="13715"/>
    <lineage>
        <taxon>Eukaryota</taxon>
        <taxon>Viridiplantae</taxon>
        <taxon>Streptophyta</taxon>
        <taxon>Embryophyta</taxon>
        <taxon>Tracheophyta</taxon>
        <taxon>Spermatophyta</taxon>
        <taxon>Magnoliopsida</taxon>
        <taxon>Trochodendrales</taxon>
        <taxon>Trochodendraceae</taxon>
        <taxon>Tetracentron</taxon>
    </lineage>
</organism>
<dbReference type="OrthoDB" id="775914at2759"/>
<evidence type="ECO:0000313" key="1">
    <source>
        <dbReference type="EMBL" id="KAF8409937.1"/>
    </source>
</evidence>
<evidence type="ECO:0000313" key="2">
    <source>
        <dbReference type="Proteomes" id="UP000655225"/>
    </source>
</evidence>
<dbReference type="Proteomes" id="UP000655225">
    <property type="component" value="Unassembled WGS sequence"/>
</dbReference>
<sequence>MMARDCNRFCKTMRLPKKSAADSGNGVHKERMKITFADETGHVKVFADCPIPLLRSKSEKPEPLAN</sequence>
<dbReference type="EMBL" id="JABCRI010000002">
    <property type="protein sequence ID" value="KAF8409937.1"/>
    <property type="molecule type" value="Genomic_DNA"/>
</dbReference>
<accession>A0A835DRL4</accession>
<proteinExistence type="predicted"/>
<name>A0A835DRL4_TETSI</name>